<dbReference type="NCBIfam" id="NF004609">
    <property type="entry name" value="PRK05939.1"/>
    <property type="match status" value="1"/>
</dbReference>
<evidence type="ECO:0000313" key="7">
    <source>
        <dbReference type="Proteomes" id="UP000651977"/>
    </source>
</evidence>
<dbReference type="EMBL" id="BMDY01000013">
    <property type="protein sequence ID" value="GGB09698.1"/>
    <property type="molecule type" value="Genomic_DNA"/>
</dbReference>
<evidence type="ECO:0000256" key="4">
    <source>
        <dbReference type="ARBA" id="ARBA00022898"/>
    </source>
</evidence>
<reference evidence="7" key="1">
    <citation type="journal article" date="2019" name="Int. J. Syst. Evol. Microbiol.">
        <title>The Global Catalogue of Microorganisms (GCM) 10K type strain sequencing project: providing services to taxonomists for standard genome sequencing and annotation.</title>
        <authorList>
            <consortium name="The Broad Institute Genomics Platform"/>
            <consortium name="The Broad Institute Genome Sequencing Center for Infectious Disease"/>
            <person name="Wu L."/>
            <person name="Ma J."/>
        </authorList>
    </citation>
    <scope>NUCLEOTIDE SEQUENCE [LARGE SCALE GENOMIC DNA]</scope>
    <source>
        <strain evidence="7">CGMCC 1.10131</strain>
    </source>
</reference>
<dbReference type="Proteomes" id="UP000651977">
    <property type="component" value="Unassembled WGS sequence"/>
</dbReference>
<accession>A0ABQ1I3U4</accession>
<protein>
    <recommendedName>
        <fullName evidence="8">Cystathionine gamma-synthase family protein</fullName>
    </recommendedName>
</protein>
<dbReference type="InterPro" id="IPR006235">
    <property type="entry name" value="OAc-hSer/O-AcSer_sulfhydrylase"/>
</dbReference>
<dbReference type="InterPro" id="IPR000277">
    <property type="entry name" value="Cys/Met-Metab_PyrdxlP-dep_enz"/>
</dbReference>
<evidence type="ECO:0000256" key="1">
    <source>
        <dbReference type="ARBA" id="ARBA00001933"/>
    </source>
</evidence>
<proteinExistence type="inferred from homology"/>
<dbReference type="InterPro" id="IPR015424">
    <property type="entry name" value="PyrdxlP-dep_Trfase"/>
</dbReference>
<evidence type="ECO:0000256" key="2">
    <source>
        <dbReference type="ARBA" id="ARBA00009077"/>
    </source>
</evidence>
<dbReference type="InterPro" id="IPR015422">
    <property type="entry name" value="PyrdxlP-dep_Trfase_small"/>
</dbReference>
<gene>
    <name evidence="6" type="ORF">GCM10007414_23840</name>
</gene>
<dbReference type="SUPFAM" id="SSF53383">
    <property type="entry name" value="PLP-dependent transferases"/>
    <property type="match status" value="1"/>
</dbReference>
<dbReference type="Pfam" id="PF01053">
    <property type="entry name" value="Cys_Met_Meta_PP"/>
    <property type="match status" value="1"/>
</dbReference>
<dbReference type="PANTHER" id="PTHR43797">
    <property type="entry name" value="HOMOCYSTEINE/CYSTEINE SYNTHASE"/>
    <property type="match status" value="1"/>
</dbReference>
<keyword evidence="4 5" id="KW-0663">Pyridoxal phosphate</keyword>
<keyword evidence="7" id="KW-1185">Reference proteome</keyword>
<dbReference type="PANTHER" id="PTHR43797:SF2">
    <property type="entry name" value="HOMOCYSTEINE_CYSTEINE SYNTHASE"/>
    <property type="match status" value="1"/>
</dbReference>
<organism evidence="6 7">
    <name type="scientific">Agarivorans gilvus</name>
    <dbReference type="NCBI Taxonomy" id="680279"/>
    <lineage>
        <taxon>Bacteria</taxon>
        <taxon>Pseudomonadati</taxon>
        <taxon>Pseudomonadota</taxon>
        <taxon>Gammaproteobacteria</taxon>
        <taxon>Alteromonadales</taxon>
        <taxon>Alteromonadaceae</taxon>
        <taxon>Agarivorans</taxon>
    </lineage>
</organism>
<dbReference type="InterPro" id="IPR015421">
    <property type="entry name" value="PyrdxlP-dep_Trfase_major"/>
</dbReference>
<evidence type="ECO:0000256" key="5">
    <source>
        <dbReference type="RuleBase" id="RU362118"/>
    </source>
</evidence>
<dbReference type="Gene3D" id="3.40.640.10">
    <property type="entry name" value="Type I PLP-dependent aspartate aminotransferase-like (Major domain)"/>
    <property type="match status" value="1"/>
</dbReference>
<comment type="cofactor">
    <cofactor evidence="1 5">
        <name>pyridoxal 5'-phosphate</name>
        <dbReference type="ChEBI" id="CHEBI:597326"/>
    </cofactor>
</comment>
<dbReference type="Gene3D" id="3.90.1150.10">
    <property type="entry name" value="Aspartate Aminotransferase, domain 1"/>
    <property type="match status" value="1"/>
</dbReference>
<comment type="caution">
    <text evidence="6">The sequence shown here is derived from an EMBL/GenBank/DDBJ whole genome shotgun (WGS) entry which is preliminary data.</text>
</comment>
<name>A0ABQ1I3U4_9ALTE</name>
<evidence type="ECO:0008006" key="8">
    <source>
        <dbReference type="Google" id="ProtNLM"/>
    </source>
</evidence>
<dbReference type="PIRSF" id="PIRSF001434">
    <property type="entry name" value="CGS"/>
    <property type="match status" value="1"/>
</dbReference>
<keyword evidence="3" id="KW-0808">Transferase</keyword>
<comment type="similarity">
    <text evidence="2 5">Belongs to the trans-sulfuration enzymes family.</text>
</comment>
<dbReference type="RefSeq" id="WP_055734737.1">
    <property type="nucleotide sequence ID" value="NZ_BMDY01000013.1"/>
</dbReference>
<evidence type="ECO:0000256" key="3">
    <source>
        <dbReference type="ARBA" id="ARBA00022679"/>
    </source>
</evidence>
<evidence type="ECO:0000313" key="6">
    <source>
        <dbReference type="EMBL" id="GGB09698.1"/>
    </source>
</evidence>
<sequence>MTFKGFTTQLVHCDRLAGVEEGAVHAPIHNSVPYAYAATQDLVDVFQGKQYGHAYARQSTPTLDFLQRKIALLDDSISCLVFGTGMAAIGTVFLTLLKAGDHIVASRFLFGNTSSIFGTLKGYGIEVTLVDATSKQAVAEACQANTKMVFVETIANPATQIVDLVGIGELCQQLGLVYVVDNTLTSSYLFQPKSVGASLVVTSLSKYFGGHGNALGGSVSDTGLFDWSQYPNIFESYRSGDPKMWGINQMKKKGLRDFGGALSSQTAHMLSMGAETMALRMERQCANAQALAEMLDAHPKVAKVYYPGLASHPQHQRAKQLFKHFGALISFDLVDGIDCAAFLDKTQLVLNATHLGDNRTLALPVAQTIYYEMGLAGRQASGISETMIRCSIGIEDSEDLLSDFEQALAQF</sequence>